<dbReference type="OrthoDB" id="8477619at2"/>
<sequence length="542" mass="56492">MTDVTLNPLDAGAALKRVPFASVALGTILSMNLSGVTSAAATFSSGAAGAEVLSGDMDRLHLKTNVANAFSLSGVRFSRAGQDYVVKASGAVQVNPSPVTGNGTTVGTMTPAQGEVLLDAWTAGGSPAVSNWRGVAGAPVNGPDTPFSTYAITFRVPTAPLRTGSVSILGTMQDGTTFNVTADSDGYINAARVKGKVNYTTGVVIIVGVTPTGAGGQTQADLTFLGVPGVTNAYVDLIRQETVRLNAVAFTYLPLDAALLGIDPVRLPTDGRVPIFRPGGAHVIGHKDTTAPATAIVGGTVNCGRTRLSRVRVIGSDGATQHTGYTVDLEAGIVTWTDVTGFVQPMRVEHRIEDMTQTRDAQINGQLTGMRPLTHNYPAGSYISSALITGDLAARVSLLFDQATWSPQTFTDSLVGDSATATYNDIDFPIEVTNAGAVTERWAFRFKSTMTFDIIGEHLGVIGEGSINTETAPMNNNAGAPYLRIPVGGWGSGWAVGNLLRVNTVGALPTFWLAQTITPGAEAGEDYSFEVLVRGDVDNPII</sequence>
<dbReference type="EMBL" id="QXMN01000017">
    <property type="protein sequence ID" value="RIX79115.1"/>
    <property type="molecule type" value="Genomic_DNA"/>
</dbReference>
<evidence type="ECO:0000313" key="1">
    <source>
        <dbReference type="EMBL" id="RIX79115.1"/>
    </source>
</evidence>
<dbReference type="AlphaFoldDB" id="A0A9X8D4D1"/>
<evidence type="ECO:0000313" key="2">
    <source>
        <dbReference type="Proteomes" id="UP000265619"/>
    </source>
</evidence>
<keyword evidence="2" id="KW-1185">Reference proteome</keyword>
<name>A0A9X8D4D1_9BURK</name>
<dbReference type="RefSeq" id="WP_119554394.1">
    <property type="nucleotide sequence ID" value="NZ_QXMN01000017.1"/>
</dbReference>
<protein>
    <submittedName>
        <fullName evidence="1">Uncharacterized protein</fullName>
    </submittedName>
</protein>
<reference evidence="1 2" key="1">
    <citation type="submission" date="2018-09" db="EMBL/GenBank/DDBJ databases">
        <title>Acidovorax cavernicola nov. sp. isolated from Gruta de las Maravillas (Aracena, Spain).</title>
        <authorList>
            <person name="Jurado V."/>
            <person name="Gutierrez-Patricio S."/>
            <person name="Gonzalez-Pimentel J.L."/>
            <person name="Miller A.Z."/>
            <person name="Laiz L."/>
            <person name="Saiz-Jimenez C."/>
        </authorList>
    </citation>
    <scope>NUCLEOTIDE SEQUENCE [LARGE SCALE GENOMIC DNA]</scope>
    <source>
        <strain evidence="1 2">1011MAR4D40.2</strain>
    </source>
</reference>
<proteinExistence type="predicted"/>
<organism evidence="1 2">
    <name type="scientific">Acidovorax cavernicola</name>
    <dbReference type="NCBI Taxonomy" id="1675792"/>
    <lineage>
        <taxon>Bacteria</taxon>
        <taxon>Pseudomonadati</taxon>
        <taxon>Pseudomonadota</taxon>
        <taxon>Betaproteobacteria</taxon>
        <taxon>Burkholderiales</taxon>
        <taxon>Comamonadaceae</taxon>
        <taxon>Acidovorax</taxon>
    </lineage>
</organism>
<comment type="caution">
    <text evidence="1">The sequence shown here is derived from an EMBL/GenBank/DDBJ whole genome shotgun (WGS) entry which is preliminary data.</text>
</comment>
<accession>A0A9X8D4D1</accession>
<dbReference type="Proteomes" id="UP000265619">
    <property type="component" value="Unassembled WGS sequence"/>
</dbReference>
<gene>
    <name evidence="1" type="ORF">D3H34_15355</name>
</gene>